<reference evidence="2" key="2">
    <citation type="submission" date="2020-09" db="EMBL/GenBank/DDBJ databases">
        <authorList>
            <person name="Sun Q."/>
            <person name="Zhou Y."/>
        </authorList>
    </citation>
    <scope>NUCLEOTIDE SEQUENCE</scope>
    <source>
        <strain evidence="2">CGMCC 4.7403</strain>
    </source>
</reference>
<proteinExistence type="predicted"/>
<evidence type="ECO:0000313" key="3">
    <source>
        <dbReference type="Proteomes" id="UP000603227"/>
    </source>
</evidence>
<name>A0A918ZUS1_9ACTN</name>
<protein>
    <recommendedName>
        <fullName evidence="4">Chitinase</fullName>
    </recommendedName>
</protein>
<dbReference type="InterPro" id="IPR052750">
    <property type="entry name" value="GH18_Chitinase"/>
</dbReference>
<dbReference type="EMBL" id="BNAT01000074">
    <property type="protein sequence ID" value="GHE69657.1"/>
    <property type="molecule type" value="Genomic_DNA"/>
</dbReference>
<feature type="transmembrane region" description="Helical" evidence="1">
    <location>
        <begin position="21"/>
        <end position="43"/>
    </location>
</feature>
<reference evidence="2" key="1">
    <citation type="journal article" date="2014" name="Int. J. Syst. Evol. Microbiol.">
        <title>Complete genome sequence of Corynebacterium casei LMG S-19264T (=DSM 44701T), isolated from a smear-ripened cheese.</title>
        <authorList>
            <consortium name="US DOE Joint Genome Institute (JGI-PGF)"/>
            <person name="Walter F."/>
            <person name="Albersmeier A."/>
            <person name="Kalinowski J."/>
            <person name="Ruckert C."/>
        </authorList>
    </citation>
    <scope>NUCLEOTIDE SEQUENCE</scope>
    <source>
        <strain evidence="2">CGMCC 4.7403</strain>
    </source>
</reference>
<evidence type="ECO:0008006" key="4">
    <source>
        <dbReference type="Google" id="ProtNLM"/>
    </source>
</evidence>
<dbReference type="AlphaFoldDB" id="A0A918ZUS1"/>
<dbReference type="CDD" id="cd06543">
    <property type="entry name" value="GH18_PF-ChiA-like"/>
    <property type="match status" value="1"/>
</dbReference>
<organism evidence="2 3">
    <name type="scientific">Streptomyces capitiformicae</name>
    <dbReference type="NCBI Taxonomy" id="2014920"/>
    <lineage>
        <taxon>Bacteria</taxon>
        <taxon>Bacillati</taxon>
        <taxon>Actinomycetota</taxon>
        <taxon>Actinomycetes</taxon>
        <taxon>Kitasatosporales</taxon>
        <taxon>Streptomycetaceae</taxon>
        <taxon>Streptomyces</taxon>
    </lineage>
</organism>
<keyword evidence="3" id="KW-1185">Reference proteome</keyword>
<dbReference type="RefSeq" id="WP_232791377.1">
    <property type="nucleotide sequence ID" value="NZ_CP022161.1"/>
</dbReference>
<keyword evidence="1" id="KW-0812">Transmembrane</keyword>
<comment type="caution">
    <text evidence="2">The sequence shown here is derived from an EMBL/GenBank/DDBJ whole genome shotgun (WGS) entry which is preliminary data.</text>
</comment>
<dbReference type="Gene3D" id="3.20.20.80">
    <property type="entry name" value="Glycosidases"/>
    <property type="match status" value="1"/>
</dbReference>
<evidence type="ECO:0000313" key="2">
    <source>
        <dbReference type="EMBL" id="GHE69657.1"/>
    </source>
</evidence>
<gene>
    <name evidence="2" type="ORF">GCM10017771_93430</name>
</gene>
<accession>A0A918ZUS1</accession>
<dbReference type="SUPFAM" id="SSF51445">
    <property type="entry name" value="(Trans)glycosidases"/>
    <property type="match status" value="1"/>
</dbReference>
<evidence type="ECO:0000256" key="1">
    <source>
        <dbReference type="SAM" id="Phobius"/>
    </source>
</evidence>
<keyword evidence="1" id="KW-0472">Membrane</keyword>
<dbReference type="Proteomes" id="UP000603227">
    <property type="component" value="Unassembled WGS sequence"/>
</dbReference>
<dbReference type="InterPro" id="IPR017853">
    <property type="entry name" value="GH"/>
</dbReference>
<sequence length="356" mass="37779">MRGFFRCRGHAGSLAPGHISIGLFAVPAVLVFVVLAGLSALALPSVLKTEHRTDQVPPASGAGPRFAPYVNAWATAPTPPGVKDLILSFIVADDGRCKPEWDADVPVAEPRVRDRIAATRRAGGDVRVSFGGADGTELATACTRVPQLIAAYGSVIDHYDLTEVDFDIEDEALSDPRARARRAEAIAELQRTHEGLDVSFTLPVLPTGLTDDGMALLTEARESGVRVSTVNIMTMNYGEALRGDMGGYAMQAATNAQAQVRTVLRLTDAAAWRALAVTPMVGVNDVAGEVFTLEDAAQLADFAADKRIGGLSMWSAERDRPCLGESKREPDHACSGVQQRPGAYTAALRRATEASA</sequence>
<keyword evidence="1" id="KW-1133">Transmembrane helix</keyword>
<dbReference type="PANTHER" id="PTHR42976">
    <property type="entry name" value="BIFUNCTIONAL CHITINASE/LYSOZYME-RELATED"/>
    <property type="match status" value="1"/>
</dbReference>
<dbReference type="PANTHER" id="PTHR42976:SF1">
    <property type="entry name" value="GH18 DOMAIN-CONTAINING PROTEIN-RELATED"/>
    <property type="match status" value="1"/>
</dbReference>